<dbReference type="EMBL" id="CAGKOT010000009">
    <property type="protein sequence ID" value="CAB5354721.1"/>
    <property type="molecule type" value="Genomic_DNA"/>
</dbReference>
<comment type="caution">
    <text evidence="2">The sequence shown here is derived from an EMBL/GenBank/DDBJ whole genome shotgun (WGS) entry which is preliminary data.</text>
</comment>
<name>A0A916E314_9GLOM</name>
<dbReference type="Proteomes" id="UP000684084">
    <property type="component" value="Unassembled WGS sequence"/>
</dbReference>
<evidence type="ECO:0000313" key="3">
    <source>
        <dbReference type="Proteomes" id="UP000684084"/>
    </source>
</evidence>
<sequence length="96" mass="11885">MKFIEDNKDKRRTILRNRETSLPEYVTVKYAIIYFPLYLLLYYVIIKRRNRRPKYVNTVDDRLTRIHETANHFLELKKRTRHYTLRGFKYVPYAIG</sequence>
<dbReference type="AlphaFoldDB" id="A0A916E314"/>
<evidence type="ECO:0000256" key="1">
    <source>
        <dbReference type="SAM" id="Phobius"/>
    </source>
</evidence>
<feature type="transmembrane region" description="Helical" evidence="1">
    <location>
        <begin position="25"/>
        <end position="45"/>
    </location>
</feature>
<accession>A0A916E314</accession>
<dbReference type="OrthoDB" id="10340747at2759"/>
<dbReference type="VEuPathDB" id="FungiDB:RhiirFUN_013311"/>
<reference evidence="2" key="1">
    <citation type="submission" date="2020-05" db="EMBL/GenBank/DDBJ databases">
        <authorList>
            <person name="Rincon C."/>
            <person name="Sanders R I."/>
            <person name="Robbins C."/>
            <person name="Chaturvedi A."/>
        </authorList>
    </citation>
    <scope>NUCLEOTIDE SEQUENCE</scope>
    <source>
        <strain evidence="2">CHB12</strain>
    </source>
</reference>
<gene>
    <name evidence="2" type="ORF">CHRIB12_LOCUS5960</name>
</gene>
<keyword evidence="1" id="KW-1133">Transmembrane helix</keyword>
<evidence type="ECO:0000313" key="2">
    <source>
        <dbReference type="EMBL" id="CAB5354721.1"/>
    </source>
</evidence>
<proteinExistence type="predicted"/>
<organism evidence="2 3">
    <name type="scientific">Rhizophagus irregularis</name>
    <dbReference type="NCBI Taxonomy" id="588596"/>
    <lineage>
        <taxon>Eukaryota</taxon>
        <taxon>Fungi</taxon>
        <taxon>Fungi incertae sedis</taxon>
        <taxon>Mucoromycota</taxon>
        <taxon>Glomeromycotina</taxon>
        <taxon>Glomeromycetes</taxon>
        <taxon>Glomerales</taxon>
        <taxon>Glomeraceae</taxon>
        <taxon>Rhizophagus</taxon>
    </lineage>
</organism>
<protein>
    <submittedName>
        <fullName evidence="2">Uncharacterized protein</fullName>
    </submittedName>
</protein>
<keyword evidence="1" id="KW-0472">Membrane</keyword>
<keyword evidence="1" id="KW-0812">Transmembrane</keyword>